<evidence type="ECO:0000313" key="5">
    <source>
        <dbReference type="Proteomes" id="UP000619260"/>
    </source>
</evidence>
<dbReference type="GO" id="GO:0016810">
    <property type="term" value="F:hydrolase activity, acting on carbon-nitrogen (but not peptide) bonds"/>
    <property type="evidence" value="ECO:0007669"/>
    <property type="project" value="InterPro"/>
</dbReference>
<feature type="region of interest" description="Disordered" evidence="1">
    <location>
        <begin position="37"/>
        <end position="67"/>
    </location>
</feature>
<keyword evidence="5" id="KW-1185">Reference proteome</keyword>
<dbReference type="PANTHER" id="PTHR10587:SF134">
    <property type="entry name" value="SECRETED PROTEIN"/>
    <property type="match status" value="1"/>
</dbReference>
<evidence type="ECO:0000256" key="1">
    <source>
        <dbReference type="SAM" id="MobiDB-lite"/>
    </source>
</evidence>
<dbReference type="PANTHER" id="PTHR10587">
    <property type="entry name" value="GLYCOSYL TRANSFERASE-RELATED"/>
    <property type="match status" value="1"/>
</dbReference>
<dbReference type="SUPFAM" id="SSF88713">
    <property type="entry name" value="Glycoside hydrolase/deacetylase"/>
    <property type="match status" value="1"/>
</dbReference>
<dbReference type="RefSeq" id="WP_239153440.1">
    <property type="nucleotide sequence ID" value="NZ_BOPF01000025.1"/>
</dbReference>
<evidence type="ECO:0000313" key="4">
    <source>
        <dbReference type="EMBL" id="GIJ49153.1"/>
    </source>
</evidence>
<dbReference type="PROSITE" id="PS51677">
    <property type="entry name" value="NODB"/>
    <property type="match status" value="1"/>
</dbReference>
<name>A0A8J4DTM3_9ACTN</name>
<evidence type="ECO:0000259" key="3">
    <source>
        <dbReference type="PROSITE" id="PS51677"/>
    </source>
</evidence>
<accession>A0A8J4DTM3</accession>
<gene>
    <name evidence="4" type="ORF">Val02_60390</name>
</gene>
<feature type="domain" description="NodB homology" evidence="3">
    <location>
        <begin position="107"/>
        <end position="283"/>
    </location>
</feature>
<organism evidence="4 5">
    <name type="scientific">Virgisporangium aliadipatigenens</name>
    <dbReference type="NCBI Taxonomy" id="741659"/>
    <lineage>
        <taxon>Bacteria</taxon>
        <taxon>Bacillati</taxon>
        <taxon>Actinomycetota</taxon>
        <taxon>Actinomycetes</taxon>
        <taxon>Micromonosporales</taxon>
        <taxon>Micromonosporaceae</taxon>
        <taxon>Virgisporangium</taxon>
    </lineage>
</organism>
<feature type="chain" id="PRO_5039519708" evidence="2">
    <location>
        <begin position="30"/>
        <end position="283"/>
    </location>
</feature>
<dbReference type="Proteomes" id="UP000619260">
    <property type="component" value="Unassembled WGS sequence"/>
</dbReference>
<sequence length="283" mass="29864">MRLLKDAFGPVGRAALAVAAALAVLVGSAAAPGAPRGVFRDAPANSQPTQGPVPASPSSNAPPPVDLRPELAARLPKFEPAPPAEAVNVPPSGPAAPWLGAIPTTQKVAFLTIDDGWEKNPEAVKLLLAARIPVALFLTIDAIRDNPDFFKGLQAAGATIEAHTISHPSLRGKSYEFQKHQICGSADQLGAWFGRRPTLFRPPFGEYDAVTLKAVHDCGMRAALFWRETVDKGKVKYQSGGSVAAGDILLMHFRPAYVDDFLAALEAIHAAGLTPAALTDYLK</sequence>
<dbReference type="AlphaFoldDB" id="A0A8J4DTM3"/>
<dbReference type="InterPro" id="IPR002509">
    <property type="entry name" value="NODB_dom"/>
</dbReference>
<dbReference type="Pfam" id="PF01522">
    <property type="entry name" value="Polysacc_deac_1"/>
    <property type="match status" value="1"/>
</dbReference>
<dbReference type="CDD" id="cd10917">
    <property type="entry name" value="CE4_NodB_like_6s_7s"/>
    <property type="match status" value="1"/>
</dbReference>
<keyword evidence="2" id="KW-0732">Signal</keyword>
<evidence type="ECO:0000256" key="2">
    <source>
        <dbReference type="SAM" id="SignalP"/>
    </source>
</evidence>
<dbReference type="EMBL" id="BOPF01000025">
    <property type="protein sequence ID" value="GIJ49153.1"/>
    <property type="molecule type" value="Genomic_DNA"/>
</dbReference>
<comment type="caution">
    <text evidence="4">The sequence shown here is derived from an EMBL/GenBank/DDBJ whole genome shotgun (WGS) entry which is preliminary data.</text>
</comment>
<reference evidence="4" key="1">
    <citation type="submission" date="2021-01" db="EMBL/GenBank/DDBJ databases">
        <title>Whole genome shotgun sequence of Virgisporangium aliadipatigenens NBRC 105644.</title>
        <authorList>
            <person name="Komaki H."/>
            <person name="Tamura T."/>
        </authorList>
    </citation>
    <scope>NUCLEOTIDE SEQUENCE</scope>
    <source>
        <strain evidence="4">NBRC 105644</strain>
    </source>
</reference>
<dbReference type="Gene3D" id="3.20.20.370">
    <property type="entry name" value="Glycoside hydrolase/deacetylase"/>
    <property type="match status" value="1"/>
</dbReference>
<dbReference type="InterPro" id="IPR050248">
    <property type="entry name" value="Polysacc_deacetylase_ArnD"/>
</dbReference>
<proteinExistence type="predicted"/>
<dbReference type="GO" id="GO:0005975">
    <property type="term" value="P:carbohydrate metabolic process"/>
    <property type="evidence" value="ECO:0007669"/>
    <property type="project" value="InterPro"/>
</dbReference>
<feature type="signal peptide" evidence="2">
    <location>
        <begin position="1"/>
        <end position="29"/>
    </location>
</feature>
<protein>
    <submittedName>
        <fullName evidence="4">Chitooligosaccharide deacetylase</fullName>
    </submittedName>
</protein>
<dbReference type="InterPro" id="IPR011330">
    <property type="entry name" value="Glyco_hydro/deAcase_b/a-brl"/>
</dbReference>